<dbReference type="PANTHER" id="PTHR33223">
    <property type="entry name" value="CCHC-TYPE DOMAIN-CONTAINING PROTEIN"/>
    <property type="match status" value="1"/>
</dbReference>
<dbReference type="Pfam" id="PF03732">
    <property type="entry name" value="Retrotrans_gag"/>
    <property type="match status" value="1"/>
</dbReference>
<dbReference type="EMBL" id="SDMP01000020">
    <property type="protein sequence ID" value="RYQ85815.1"/>
    <property type="molecule type" value="Genomic_DNA"/>
</dbReference>
<name>A0A444X7Z0_ARAHY</name>
<sequence length="218" mass="25138">MAIPKKNSILEQMLLPDLNHQPFAIHYPKLDVDFELKDGFIRLLPKFHGRDNEDPHKHLKEFHMLCCTMVLRGVNEDQIKLRAFPLSLEGVAKDWLLYLPDGVVQSWVDLKKLFLLKFFPASRAIAITKALIHIKQSQGEDLYNYFERFNRLIASYPNLPMSEHALIEQFYEGLLDEERMGIDVASGGALRKKTPEEAREVIATMAENRHHFGNLSLG</sequence>
<dbReference type="OrthoDB" id="1689420at2759"/>
<dbReference type="Proteomes" id="UP000289738">
    <property type="component" value="Chromosome B10"/>
</dbReference>
<keyword evidence="3" id="KW-1185">Reference proteome</keyword>
<feature type="domain" description="Retrotransposon gag" evidence="1">
    <location>
        <begin position="83"/>
        <end position="175"/>
    </location>
</feature>
<dbReference type="Gramene" id="arahy.Tifrunner.gnm2.ann2.Ah20g424600.1">
    <property type="protein sequence ID" value="arahy.Tifrunner.gnm2.ann2.Ah20g424600.1-CDS-1"/>
    <property type="gene ID" value="arahy.Tifrunner.gnm2.ann2.Ah20g424600"/>
</dbReference>
<evidence type="ECO:0000313" key="3">
    <source>
        <dbReference type="Proteomes" id="UP000289738"/>
    </source>
</evidence>
<dbReference type="SMR" id="A0A444X7Z0"/>
<reference evidence="2 3" key="1">
    <citation type="submission" date="2019-01" db="EMBL/GenBank/DDBJ databases">
        <title>Sequencing of cultivated peanut Arachis hypogaea provides insights into genome evolution and oil improvement.</title>
        <authorList>
            <person name="Chen X."/>
        </authorList>
    </citation>
    <scope>NUCLEOTIDE SEQUENCE [LARGE SCALE GENOMIC DNA]</scope>
    <source>
        <strain evidence="3">cv. Fuhuasheng</strain>
        <tissue evidence="2">Leaves</tissue>
    </source>
</reference>
<comment type="caution">
    <text evidence="2">The sequence shown here is derived from an EMBL/GenBank/DDBJ whole genome shotgun (WGS) entry which is preliminary data.</text>
</comment>
<organism evidence="2 3">
    <name type="scientific">Arachis hypogaea</name>
    <name type="common">Peanut</name>
    <dbReference type="NCBI Taxonomy" id="3818"/>
    <lineage>
        <taxon>Eukaryota</taxon>
        <taxon>Viridiplantae</taxon>
        <taxon>Streptophyta</taxon>
        <taxon>Embryophyta</taxon>
        <taxon>Tracheophyta</taxon>
        <taxon>Spermatophyta</taxon>
        <taxon>Magnoliopsida</taxon>
        <taxon>eudicotyledons</taxon>
        <taxon>Gunneridae</taxon>
        <taxon>Pentapetalae</taxon>
        <taxon>rosids</taxon>
        <taxon>fabids</taxon>
        <taxon>Fabales</taxon>
        <taxon>Fabaceae</taxon>
        <taxon>Papilionoideae</taxon>
        <taxon>50 kb inversion clade</taxon>
        <taxon>dalbergioids sensu lato</taxon>
        <taxon>Dalbergieae</taxon>
        <taxon>Pterocarpus clade</taxon>
        <taxon>Arachis</taxon>
    </lineage>
</organism>
<evidence type="ECO:0000259" key="1">
    <source>
        <dbReference type="Pfam" id="PF03732"/>
    </source>
</evidence>
<evidence type="ECO:0000313" key="2">
    <source>
        <dbReference type="EMBL" id="RYQ85815.1"/>
    </source>
</evidence>
<dbReference type="PANTHER" id="PTHR33223:SF3">
    <property type="match status" value="1"/>
</dbReference>
<proteinExistence type="predicted"/>
<gene>
    <name evidence="2" type="ORF">Ahy_B10g105433</name>
</gene>
<protein>
    <recommendedName>
        <fullName evidence="1">Retrotransposon gag domain-containing protein</fullName>
    </recommendedName>
</protein>
<accession>A0A444X7Z0</accession>
<dbReference type="AlphaFoldDB" id="A0A444X7Z0"/>
<dbReference type="InterPro" id="IPR005162">
    <property type="entry name" value="Retrotrans_gag_dom"/>
</dbReference>